<name>A0A5P1EG61_ASPOF</name>
<evidence type="ECO:0000313" key="1">
    <source>
        <dbReference type="EMBL" id="ONK64197.1"/>
    </source>
</evidence>
<proteinExistence type="predicted"/>
<gene>
    <name evidence="1" type="ORF">A4U43_C07F23110</name>
</gene>
<evidence type="ECO:0000313" key="2">
    <source>
        <dbReference type="Proteomes" id="UP000243459"/>
    </source>
</evidence>
<keyword evidence="2" id="KW-1185">Reference proteome</keyword>
<sequence length="136" mass="14225">MLSDDVCAAPTGGGRALRAPNCEWPDSSRSFSSARGAKGGARSSGRILCVCTLSGAAWCRLRAFIFLSCSYGCVPADWCELHCRAELRLSGCLAYWPAIFKCSGLYTAAAAPACGEAPHDCALGLGRCGRGRRDAA</sequence>
<dbReference type="Proteomes" id="UP000243459">
    <property type="component" value="Chromosome 7"/>
</dbReference>
<dbReference type="Gramene" id="ONK64197">
    <property type="protein sequence ID" value="ONK64197"/>
    <property type="gene ID" value="A4U43_C07F23110"/>
</dbReference>
<protein>
    <submittedName>
        <fullName evidence="1">Uncharacterized protein</fullName>
    </submittedName>
</protein>
<dbReference type="EMBL" id="CM007387">
    <property type="protein sequence ID" value="ONK64197.1"/>
    <property type="molecule type" value="Genomic_DNA"/>
</dbReference>
<reference evidence="2" key="1">
    <citation type="journal article" date="2017" name="Nat. Commun.">
        <title>The asparagus genome sheds light on the origin and evolution of a young Y chromosome.</title>
        <authorList>
            <person name="Harkess A."/>
            <person name="Zhou J."/>
            <person name="Xu C."/>
            <person name="Bowers J.E."/>
            <person name="Van der Hulst R."/>
            <person name="Ayyampalayam S."/>
            <person name="Mercati F."/>
            <person name="Riccardi P."/>
            <person name="McKain M.R."/>
            <person name="Kakrana A."/>
            <person name="Tang H."/>
            <person name="Ray J."/>
            <person name="Groenendijk J."/>
            <person name="Arikit S."/>
            <person name="Mathioni S.M."/>
            <person name="Nakano M."/>
            <person name="Shan H."/>
            <person name="Telgmann-Rauber A."/>
            <person name="Kanno A."/>
            <person name="Yue Z."/>
            <person name="Chen H."/>
            <person name="Li W."/>
            <person name="Chen Y."/>
            <person name="Xu X."/>
            <person name="Zhang Y."/>
            <person name="Luo S."/>
            <person name="Chen H."/>
            <person name="Gao J."/>
            <person name="Mao Z."/>
            <person name="Pires J.C."/>
            <person name="Luo M."/>
            <person name="Kudrna D."/>
            <person name="Wing R.A."/>
            <person name="Meyers B.C."/>
            <person name="Yi K."/>
            <person name="Kong H."/>
            <person name="Lavrijsen P."/>
            <person name="Sunseri F."/>
            <person name="Falavigna A."/>
            <person name="Ye Y."/>
            <person name="Leebens-Mack J.H."/>
            <person name="Chen G."/>
        </authorList>
    </citation>
    <scope>NUCLEOTIDE SEQUENCE [LARGE SCALE GENOMIC DNA]</scope>
    <source>
        <strain evidence="2">cv. DH0086</strain>
    </source>
</reference>
<organism evidence="1 2">
    <name type="scientific">Asparagus officinalis</name>
    <name type="common">Garden asparagus</name>
    <dbReference type="NCBI Taxonomy" id="4686"/>
    <lineage>
        <taxon>Eukaryota</taxon>
        <taxon>Viridiplantae</taxon>
        <taxon>Streptophyta</taxon>
        <taxon>Embryophyta</taxon>
        <taxon>Tracheophyta</taxon>
        <taxon>Spermatophyta</taxon>
        <taxon>Magnoliopsida</taxon>
        <taxon>Liliopsida</taxon>
        <taxon>Asparagales</taxon>
        <taxon>Asparagaceae</taxon>
        <taxon>Asparagoideae</taxon>
        <taxon>Asparagus</taxon>
    </lineage>
</organism>
<dbReference type="AlphaFoldDB" id="A0A5P1EG61"/>
<accession>A0A5P1EG61</accession>